<dbReference type="PANTHER" id="PTHR11266">
    <property type="entry name" value="PEROXISOMAL MEMBRANE PROTEIN 2, PXMP2 MPV17"/>
    <property type="match status" value="1"/>
</dbReference>
<dbReference type="GO" id="GO:0005778">
    <property type="term" value="C:peroxisomal membrane"/>
    <property type="evidence" value="ECO:0007669"/>
    <property type="project" value="TreeGrafter"/>
</dbReference>
<organism evidence="7 8">
    <name type="scientific">Colletotrichum higginsianum</name>
    <dbReference type="NCBI Taxonomy" id="80884"/>
    <lineage>
        <taxon>Eukaryota</taxon>
        <taxon>Fungi</taxon>
        <taxon>Dikarya</taxon>
        <taxon>Ascomycota</taxon>
        <taxon>Pezizomycotina</taxon>
        <taxon>Sordariomycetes</taxon>
        <taxon>Hypocreomycetidae</taxon>
        <taxon>Glomerellales</taxon>
        <taxon>Glomerellaceae</taxon>
        <taxon>Colletotrichum</taxon>
        <taxon>Colletotrichum destructivum species complex</taxon>
    </lineage>
</organism>
<dbReference type="OrthoDB" id="10267969at2759"/>
<evidence type="ECO:0000256" key="1">
    <source>
        <dbReference type="ARBA" id="ARBA00004141"/>
    </source>
</evidence>
<evidence type="ECO:0000256" key="4">
    <source>
        <dbReference type="ARBA" id="ARBA00022989"/>
    </source>
</evidence>
<keyword evidence="4" id="KW-1133">Transmembrane helix</keyword>
<dbReference type="AlphaFoldDB" id="A0A4T0VIS9"/>
<gene>
    <name evidence="7" type="ORF">CH35J_010979</name>
</gene>
<sequence length="182" mass="20573">MLKSLASIAAQVAARWHDPIPPPLDWQRVVEFAVFGLVQAQINTHWQRLLEDLFPTRRPQLNELDERSFSDRPLPPSPRVSGISWPNVIGKLLLDQTVGLFIMNAVFLVCTNAVRLQSAALVYEAVSSRISDVIRAAWKLWPWVSLLNFLYVPVEKRVLVASCVGFGWNMYLAFTVMAKDGN</sequence>
<keyword evidence="5" id="KW-0472">Membrane</keyword>
<accession>A0A4T0VIS9</accession>
<evidence type="ECO:0000256" key="3">
    <source>
        <dbReference type="ARBA" id="ARBA00022692"/>
    </source>
</evidence>
<evidence type="ECO:0000256" key="2">
    <source>
        <dbReference type="ARBA" id="ARBA00006824"/>
    </source>
</evidence>
<comment type="subcellular location">
    <subcellularLocation>
        <location evidence="1">Membrane</location>
        <topology evidence="1">Multi-pass membrane protein</topology>
    </subcellularLocation>
</comment>
<dbReference type="PANTHER" id="PTHR11266:SF80">
    <property type="entry name" value="PEROXISOMAL MEMBRANE PROTEIN 2"/>
    <property type="match status" value="1"/>
</dbReference>
<reference evidence="7 8" key="1">
    <citation type="journal article" date="2019" name="Genome Biol. Evol.">
        <title>Genomic Plasticity Mediated by Transposable Elements in the Plant Pathogenic Fungus Colletotrichum higginsianum.</title>
        <authorList>
            <person name="Tsushima A."/>
            <person name="Gan P."/>
            <person name="Kumakura N."/>
            <person name="Narusaka M."/>
            <person name="Takano Y."/>
            <person name="Narusaka Y."/>
            <person name="Shirasu K."/>
        </authorList>
    </citation>
    <scope>NUCLEOTIDE SEQUENCE [LARGE SCALE GENOMIC DNA]</scope>
    <source>
        <strain evidence="7 8">MAFF305635-RFP</strain>
    </source>
</reference>
<evidence type="ECO:0000256" key="6">
    <source>
        <dbReference type="RuleBase" id="RU363053"/>
    </source>
</evidence>
<proteinExistence type="inferred from homology"/>
<dbReference type="InterPro" id="IPR007248">
    <property type="entry name" value="Mpv17_PMP22"/>
</dbReference>
<dbReference type="Pfam" id="PF04117">
    <property type="entry name" value="Mpv17_PMP22"/>
    <property type="match status" value="1"/>
</dbReference>
<dbReference type="Proteomes" id="UP000305883">
    <property type="component" value="Unassembled WGS sequence"/>
</dbReference>
<evidence type="ECO:0000256" key="5">
    <source>
        <dbReference type="ARBA" id="ARBA00023136"/>
    </source>
</evidence>
<evidence type="ECO:0000313" key="7">
    <source>
        <dbReference type="EMBL" id="TIC91655.1"/>
    </source>
</evidence>
<keyword evidence="3" id="KW-0812">Transmembrane</keyword>
<name>A0A4T0VIS9_9PEZI</name>
<comment type="caution">
    <text evidence="7">The sequence shown here is derived from an EMBL/GenBank/DDBJ whole genome shotgun (WGS) entry which is preliminary data.</text>
</comment>
<dbReference type="EMBL" id="MWPZ01000009">
    <property type="protein sequence ID" value="TIC91655.1"/>
    <property type="molecule type" value="Genomic_DNA"/>
</dbReference>
<comment type="similarity">
    <text evidence="2 6">Belongs to the peroxisomal membrane protein PXMP2/4 family.</text>
</comment>
<evidence type="ECO:0000313" key="8">
    <source>
        <dbReference type="Proteomes" id="UP000305883"/>
    </source>
</evidence>
<protein>
    <submittedName>
        <fullName evidence="7">PXMP2/4 family protein 3</fullName>
    </submittedName>
</protein>